<dbReference type="Proteomes" id="UP001169760">
    <property type="component" value="Unassembled WGS sequence"/>
</dbReference>
<feature type="signal peptide" evidence="2">
    <location>
        <begin position="1"/>
        <end position="40"/>
    </location>
</feature>
<accession>A0AAW7X5P3</accession>
<feature type="domain" description="DUF4124" evidence="3">
    <location>
        <begin position="29"/>
        <end position="76"/>
    </location>
</feature>
<evidence type="ECO:0000259" key="3">
    <source>
        <dbReference type="Pfam" id="PF13511"/>
    </source>
</evidence>
<organism evidence="4 5">
    <name type="scientific">Saccharophagus degradans</name>
    <dbReference type="NCBI Taxonomy" id="86304"/>
    <lineage>
        <taxon>Bacteria</taxon>
        <taxon>Pseudomonadati</taxon>
        <taxon>Pseudomonadota</taxon>
        <taxon>Gammaproteobacteria</taxon>
        <taxon>Cellvibrionales</taxon>
        <taxon>Cellvibrionaceae</taxon>
        <taxon>Saccharophagus</taxon>
    </lineage>
</organism>
<evidence type="ECO:0000256" key="2">
    <source>
        <dbReference type="SAM" id="SignalP"/>
    </source>
</evidence>
<dbReference type="EMBL" id="JAUOPB010000004">
    <property type="protein sequence ID" value="MDO6422071.1"/>
    <property type="molecule type" value="Genomic_DNA"/>
</dbReference>
<dbReference type="Pfam" id="PF13511">
    <property type="entry name" value="DUF4124"/>
    <property type="match status" value="1"/>
</dbReference>
<evidence type="ECO:0000256" key="1">
    <source>
        <dbReference type="SAM" id="MobiDB-lite"/>
    </source>
</evidence>
<name>A0AAW7X5P3_9GAMM</name>
<dbReference type="RefSeq" id="WP_216062572.1">
    <property type="nucleotide sequence ID" value="NZ_JAHKPP010000002.1"/>
</dbReference>
<protein>
    <submittedName>
        <fullName evidence="4">DUF4124 domain-containing protein</fullName>
    </submittedName>
</protein>
<evidence type="ECO:0000313" key="5">
    <source>
        <dbReference type="Proteomes" id="UP001169760"/>
    </source>
</evidence>
<dbReference type="InterPro" id="IPR025392">
    <property type="entry name" value="DUF4124"/>
</dbReference>
<reference evidence="4" key="1">
    <citation type="submission" date="2023-07" db="EMBL/GenBank/DDBJ databases">
        <title>Genome content predicts the carbon catabolic preferences of heterotrophic bacteria.</title>
        <authorList>
            <person name="Gralka M."/>
        </authorList>
    </citation>
    <scope>NUCLEOTIDE SEQUENCE</scope>
    <source>
        <strain evidence="4">I3M17_2</strain>
    </source>
</reference>
<feature type="region of interest" description="Disordered" evidence="1">
    <location>
        <begin position="63"/>
        <end position="85"/>
    </location>
</feature>
<keyword evidence="2" id="KW-0732">Signal</keyword>
<gene>
    <name evidence="4" type="ORF">Q4521_06275</name>
</gene>
<proteinExistence type="predicted"/>
<feature type="chain" id="PRO_5044015308" evidence="2">
    <location>
        <begin position="41"/>
        <end position="183"/>
    </location>
</feature>
<dbReference type="AlphaFoldDB" id="A0AAW7X5P3"/>
<sequence>MPTKAYRAGANPMRKSYCNTSIIKWLIALCCCTLSSALVADIYKHVDENGKVTYTDSKVDNSEKVDLPPINTQSPQKIMAPKPKPNHGPVPIKVSLVSPTHEQQVGPAFKTLTMSLSSNRDLTGDELFQFFMNGLPVTLPTRDTTVTVGPLKRGKNTASVKVVMPSGKVVASSASVTFYVIRP</sequence>
<evidence type="ECO:0000313" key="4">
    <source>
        <dbReference type="EMBL" id="MDO6422071.1"/>
    </source>
</evidence>
<comment type="caution">
    <text evidence="4">The sequence shown here is derived from an EMBL/GenBank/DDBJ whole genome shotgun (WGS) entry which is preliminary data.</text>
</comment>